<evidence type="ECO:0000313" key="2">
    <source>
        <dbReference type="EMBL" id="GER38936.1"/>
    </source>
</evidence>
<dbReference type="EMBL" id="BKCP01005561">
    <property type="protein sequence ID" value="GER38936.1"/>
    <property type="molecule type" value="Genomic_DNA"/>
</dbReference>
<feature type="compositionally biased region" description="Basic residues" evidence="1">
    <location>
        <begin position="112"/>
        <end position="121"/>
    </location>
</feature>
<gene>
    <name evidence="2" type="ORF">STAS_15487</name>
</gene>
<feature type="compositionally biased region" description="Low complexity" evidence="1">
    <location>
        <begin position="88"/>
        <end position="106"/>
    </location>
</feature>
<keyword evidence="3" id="KW-1185">Reference proteome</keyword>
<name>A0A5A7Q242_STRAF</name>
<evidence type="ECO:0000256" key="1">
    <source>
        <dbReference type="SAM" id="MobiDB-lite"/>
    </source>
</evidence>
<sequence length="121" mass="13385">MVMWCERRRVRVEMSTSVGGDRRSLGCRLGINANSAFGLLLDDFLPISKTSGRNRVNGHELRRLTGQLQLKSAAENVLPKEVPLPRVTTQSASTDTPSTASSSPSERTARSNPHRNFHQKV</sequence>
<dbReference type="Proteomes" id="UP000325081">
    <property type="component" value="Unassembled WGS sequence"/>
</dbReference>
<keyword evidence="2" id="KW-0946">Virion</keyword>
<reference evidence="3" key="1">
    <citation type="journal article" date="2019" name="Curr. Biol.">
        <title>Genome Sequence of Striga asiatica Provides Insight into the Evolution of Plant Parasitism.</title>
        <authorList>
            <person name="Yoshida S."/>
            <person name="Kim S."/>
            <person name="Wafula E.K."/>
            <person name="Tanskanen J."/>
            <person name="Kim Y.M."/>
            <person name="Honaas L."/>
            <person name="Yang Z."/>
            <person name="Spallek T."/>
            <person name="Conn C.E."/>
            <person name="Ichihashi Y."/>
            <person name="Cheong K."/>
            <person name="Cui S."/>
            <person name="Der J.P."/>
            <person name="Gundlach H."/>
            <person name="Jiao Y."/>
            <person name="Hori C."/>
            <person name="Ishida J.K."/>
            <person name="Kasahara H."/>
            <person name="Kiba T."/>
            <person name="Kim M.S."/>
            <person name="Koo N."/>
            <person name="Laohavisit A."/>
            <person name="Lee Y.H."/>
            <person name="Lumba S."/>
            <person name="McCourt P."/>
            <person name="Mortimer J.C."/>
            <person name="Mutuku J.M."/>
            <person name="Nomura T."/>
            <person name="Sasaki-Sekimoto Y."/>
            <person name="Seto Y."/>
            <person name="Wang Y."/>
            <person name="Wakatake T."/>
            <person name="Sakakibara H."/>
            <person name="Demura T."/>
            <person name="Yamaguchi S."/>
            <person name="Yoneyama K."/>
            <person name="Manabe R.I."/>
            <person name="Nelson D.C."/>
            <person name="Schulman A.H."/>
            <person name="Timko M.P."/>
            <person name="dePamphilis C.W."/>
            <person name="Choi D."/>
            <person name="Shirasu K."/>
        </authorList>
    </citation>
    <scope>NUCLEOTIDE SEQUENCE [LARGE SCALE GENOMIC DNA]</scope>
    <source>
        <strain evidence="3">cv. UVA1</strain>
    </source>
</reference>
<protein>
    <submittedName>
        <fullName evidence="2">Spore coat protein U</fullName>
    </submittedName>
</protein>
<proteinExistence type="predicted"/>
<keyword evidence="2" id="KW-0167">Capsid protein</keyword>
<evidence type="ECO:0000313" key="3">
    <source>
        <dbReference type="Proteomes" id="UP000325081"/>
    </source>
</evidence>
<dbReference type="AlphaFoldDB" id="A0A5A7Q242"/>
<comment type="caution">
    <text evidence="2">The sequence shown here is derived from an EMBL/GenBank/DDBJ whole genome shotgun (WGS) entry which is preliminary data.</text>
</comment>
<accession>A0A5A7Q242</accession>
<organism evidence="2 3">
    <name type="scientific">Striga asiatica</name>
    <name type="common">Asiatic witchweed</name>
    <name type="synonym">Buchnera asiatica</name>
    <dbReference type="NCBI Taxonomy" id="4170"/>
    <lineage>
        <taxon>Eukaryota</taxon>
        <taxon>Viridiplantae</taxon>
        <taxon>Streptophyta</taxon>
        <taxon>Embryophyta</taxon>
        <taxon>Tracheophyta</taxon>
        <taxon>Spermatophyta</taxon>
        <taxon>Magnoliopsida</taxon>
        <taxon>eudicotyledons</taxon>
        <taxon>Gunneridae</taxon>
        <taxon>Pentapetalae</taxon>
        <taxon>asterids</taxon>
        <taxon>lamiids</taxon>
        <taxon>Lamiales</taxon>
        <taxon>Orobanchaceae</taxon>
        <taxon>Buchnereae</taxon>
        <taxon>Striga</taxon>
    </lineage>
</organism>
<feature type="region of interest" description="Disordered" evidence="1">
    <location>
        <begin position="75"/>
        <end position="121"/>
    </location>
</feature>